<reference evidence="3 4" key="1">
    <citation type="journal article" date="2021" name="Sci. Rep.">
        <title>The distribution of antibiotic resistance genes in chicken gut microbiota commensals.</title>
        <authorList>
            <person name="Juricova H."/>
            <person name="Matiasovicova J."/>
            <person name="Kubasova T."/>
            <person name="Cejkova D."/>
            <person name="Rychlik I."/>
        </authorList>
    </citation>
    <scope>NUCLEOTIDE SEQUENCE [LARGE SCALE GENOMIC DNA]</scope>
    <source>
        <strain evidence="3 4">An537</strain>
    </source>
</reference>
<evidence type="ECO:0000313" key="4">
    <source>
        <dbReference type="Proteomes" id="UP000707138"/>
    </source>
</evidence>
<feature type="chain" id="PRO_5045127645" description="P-type conjugative transfer protein TrbJ" evidence="2">
    <location>
        <begin position="27"/>
        <end position="323"/>
    </location>
</feature>
<dbReference type="EMBL" id="JACJLA010000001">
    <property type="protein sequence ID" value="MBM6911903.1"/>
    <property type="molecule type" value="Genomic_DNA"/>
</dbReference>
<evidence type="ECO:0000256" key="1">
    <source>
        <dbReference type="SAM" id="Coils"/>
    </source>
</evidence>
<keyword evidence="2" id="KW-0732">Signal</keyword>
<protein>
    <recommendedName>
        <fullName evidence="5">P-type conjugative transfer protein TrbJ</fullName>
    </recommendedName>
</protein>
<name>A0ABS2GFG6_9FIRM</name>
<comment type="caution">
    <text evidence="3">The sequence shown here is derived from an EMBL/GenBank/DDBJ whole genome shotgun (WGS) entry which is preliminary data.</text>
</comment>
<feature type="signal peptide" evidence="2">
    <location>
        <begin position="1"/>
        <end position="26"/>
    </location>
</feature>
<feature type="coiled-coil region" evidence="1">
    <location>
        <begin position="265"/>
        <end position="299"/>
    </location>
</feature>
<evidence type="ECO:0000313" key="3">
    <source>
        <dbReference type="EMBL" id="MBM6911903.1"/>
    </source>
</evidence>
<keyword evidence="1" id="KW-0175">Coiled coil</keyword>
<dbReference type="RefSeq" id="WP_205087219.1">
    <property type="nucleotide sequence ID" value="NZ_JACJLA010000001.1"/>
</dbReference>
<evidence type="ECO:0008006" key="5">
    <source>
        <dbReference type="Google" id="ProtNLM"/>
    </source>
</evidence>
<sequence>MKRLQRTLTTLAVLAAVGGFHNLALAGGPIPVVDDSNIAQQAKTYAETMKVVTNTAQQITLQLQELKAWPEEQLNKLNTKFDDTVKRLEEQIKKGRTNIYAQIGLDADGNPQKGGGGWDEKLAGTGINLSSWKDIKPEDIRKLFTQAFPELGQFGGIKTTVTGFSGKEVDLGLPTATENQEAATSAKKHSWGFLSKLNAQNLASYQAILADIASGTEELSKLVQMSGKATGSKQVMQVANQISAVKARIDAANSYLQAVQGQHEVMKHQAEIQEKINDKKQAEASAKAETEAVKKIVNEKSPGWGDDPWVKLVNQRGYAHMSE</sequence>
<gene>
    <name evidence="3" type="ORF">H6A01_00995</name>
</gene>
<evidence type="ECO:0000256" key="2">
    <source>
        <dbReference type="SAM" id="SignalP"/>
    </source>
</evidence>
<dbReference type="Proteomes" id="UP000707138">
    <property type="component" value="Unassembled WGS sequence"/>
</dbReference>
<proteinExistence type="predicted"/>
<keyword evidence="4" id="KW-1185">Reference proteome</keyword>
<organism evidence="3 4">
    <name type="scientific">Veillonella magna</name>
    <dbReference type="NCBI Taxonomy" id="464322"/>
    <lineage>
        <taxon>Bacteria</taxon>
        <taxon>Bacillati</taxon>
        <taxon>Bacillota</taxon>
        <taxon>Negativicutes</taxon>
        <taxon>Veillonellales</taxon>
        <taxon>Veillonellaceae</taxon>
        <taxon>Veillonella</taxon>
    </lineage>
</organism>
<accession>A0ABS2GFG6</accession>